<reference evidence="2 3" key="1">
    <citation type="submission" date="2020-11" db="EMBL/GenBank/DDBJ databases">
        <title>Kefir isolates.</title>
        <authorList>
            <person name="Marcisauskas S."/>
            <person name="Kim Y."/>
            <person name="Blasche S."/>
        </authorList>
    </citation>
    <scope>NUCLEOTIDE SEQUENCE [LARGE SCALE GENOMIC DNA]</scope>
    <source>
        <strain evidence="2 3">KR</strain>
    </source>
</reference>
<dbReference type="EMBL" id="PUHQ01000020">
    <property type="protein sequence ID" value="KAG0663355.1"/>
    <property type="molecule type" value="Genomic_DNA"/>
</dbReference>
<protein>
    <submittedName>
        <fullName evidence="2">Uncharacterized protein</fullName>
    </submittedName>
</protein>
<keyword evidence="3" id="KW-1185">Reference proteome</keyword>
<dbReference type="Proteomes" id="UP000777482">
    <property type="component" value="Unassembled WGS sequence"/>
</dbReference>
<evidence type="ECO:0000313" key="2">
    <source>
        <dbReference type="EMBL" id="KAG0663355.1"/>
    </source>
</evidence>
<accession>A0A9P6W5P4</accession>
<proteinExistence type="predicted"/>
<gene>
    <name evidence="2" type="ORF">C6P46_002694</name>
</gene>
<dbReference type="AlphaFoldDB" id="A0A9P6W5P4"/>
<evidence type="ECO:0000313" key="3">
    <source>
        <dbReference type="Proteomes" id="UP000777482"/>
    </source>
</evidence>
<evidence type="ECO:0000256" key="1">
    <source>
        <dbReference type="SAM" id="MobiDB-lite"/>
    </source>
</evidence>
<organism evidence="2 3">
    <name type="scientific">Rhodotorula mucilaginosa</name>
    <name type="common">Yeast</name>
    <name type="synonym">Rhodotorula rubra</name>
    <dbReference type="NCBI Taxonomy" id="5537"/>
    <lineage>
        <taxon>Eukaryota</taxon>
        <taxon>Fungi</taxon>
        <taxon>Dikarya</taxon>
        <taxon>Basidiomycota</taxon>
        <taxon>Pucciniomycotina</taxon>
        <taxon>Microbotryomycetes</taxon>
        <taxon>Sporidiobolales</taxon>
        <taxon>Sporidiobolaceae</taxon>
        <taxon>Rhodotorula</taxon>
    </lineage>
</organism>
<feature type="region of interest" description="Disordered" evidence="1">
    <location>
        <begin position="295"/>
        <end position="315"/>
    </location>
</feature>
<name>A0A9P6W5P4_RHOMI</name>
<sequence length="560" mass="63091">MRYIRNDLRLTPKRAFVGLHTRGTCFDVKAQIACVVLRGQAEHFGDDASSHRRQALSNFLNTGLHDPPMPHLWTLDWHKEPHLCEAVILETQAYRRRDRLPLPAPAAPLAPRGHARPRRNPVDMMRRLDQDFKEVYKKLMSLPRLALREPEYPELDSVETAAEDWCQRNLAVFRSHTEPCWLQPGTTTAQMYECVINELIQDLQCGIDGLVAHVTSPVPRRFGTKRGSNPPSFPGRDFNRSFFTMLTCSAGLLASDNSSIGTGTMFRIPRFPARHLLLGTGFEIENPSDPASKGAAVIFSGGSGRSGDRSSADKPNAVLRRRSTICSFVLLKEHLRDPLMANLVRLDWNREPHLCEAVIRETQDYRRRDLLPLAPVEPLPLVPVQPPQPAPVEPYLDGVLSPLHQDFQEVYQHLLLLPRLALQRPETLDLNGMMKAAVDWAQRNRAVFCSPTGPRCAAQAMSRALSRFGTAHGSNPLCTIGCATHRRATFPSHMPFLTPLYRGWAVNALPTEAWKCFAWLRAQHVTDCWEDGCFIALNYAVRDSFCSTKILIKKLTPRSV</sequence>
<comment type="caution">
    <text evidence="2">The sequence shown here is derived from an EMBL/GenBank/DDBJ whole genome shotgun (WGS) entry which is preliminary data.</text>
</comment>